<organism evidence="2 3">
    <name type="scientific">Methylomonas lenta</name>
    <dbReference type="NCBI Taxonomy" id="980561"/>
    <lineage>
        <taxon>Bacteria</taxon>
        <taxon>Pseudomonadati</taxon>
        <taxon>Pseudomonadota</taxon>
        <taxon>Gammaproteobacteria</taxon>
        <taxon>Methylococcales</taxon>
        <taxon>Methylococcaceae</taxon>
        <taxon>Methylomonas</taxon>
    </lineage>
</organism>
<dbReference type="Pfam" id="PF18480">
    <property type="entry name" value="DUF5615"/>
    <property type="match status" value="1"/>
</dbReference>
<dbReference type="AlphaFoldDB" id="A0A177N4S5"/>
<dbReference type="InterPro" id="IPR041049">
    <property type="entry name" value="DUF5615"/>
</dbReference>
<protein>
    <recommendedName>
        <fullName evidence="1">DUF5615 domain-containing protein</fullName>
    </recommendedName>
</protein>
<evidence type="ECO:0000313" key="2">
    <source>
        <dbReference type="EMBL" id="OAI12821.1"/>
    </source>
</evidence>
<keyword evidence="3" id="KW-1185">Reference proteome</keyword>
<feature type="domain" description="DUF5615" evidence="1">
    <location>
        <begin position="1"/>
        <end position="109"/>
    </location>
</feature>
<comment type="caution">
    <text evidence="2">The sequence shown here is derived from an EMBL/GenBank/DDBJ whole genome shotgun (WGS) entry which is preliminary data.</text>
</comment>
<dbReference type="OrthoDB" id="334367at2"/>
<dbReference type="RefSeq" id="WP_066984865.1">
    <property type="nucleotide sequence ID" value="NZ_LUUI01000126.1"/>
</dbReference>
<dbReference type="EMBL" id="LUUI01000126">
    <property type="protein sequence ID" value="OAI12821.1"/>
    <property type="molecule type" value="Genomic_DNA"/>
</dbReference>
<gene>
    <name evidence="2" type="ORF">A1359_13020</name>
</gene>
<dbReference type="STRING" id="980561.A1359_13020"/>
<proteinExistence type="predicted"/>
<evidence type="ECO:0000313" key="3">
    <source>
        <dbReference type="Proteomes" id="UP000078476"/>
    </source>
</evidence>
<sequence>MKLLLDENLSRRVVPFLQDTFPGSSQVALLSLENVDDRTIWDFAKDQDFVIVTKDADFYDMSVVYEQPPKIIWLKIGNQSKALTINALVSNREVIELALVSEDKACIEIYR</sequence>
<evidence type="ECO:0000259" key="1">
    <source>
        <dbReference type="Pfam" id="PF18480"/>
    </source>
</evidence>
<reference evidence="2 3" key="1">
    <citation type="submission" date="2016-03" db="EMBL/GenBank/DDBJ databases">
        <authorList>
            <person name="Ploux O."/>
        </authorList>
    </citation>
    <scope>NUCLEOTIDE SEQUENCE [LARGE SCALE GENOMIC DNA]</scope>
    <source>
        <strain evidence="2 3">R-45370</strain>
    </source>
</reference>
<dbReference type="Proteomes" id="UP000078476">
    <property type="component" value="Unassembled WGS sequence"/>
</dbReference>
<name>A0A177N4S5_9GAMM</name>
<accession>A0A177N4S5</accession>